<dbReference type="AlphaFoldDB" id="A0A1J7GTG4"/>
<gene>
    <name evidence="1" type="ORF">TanjilG_29743</name>
</gene>
<evidence type="ECO:0000313" key="1">
    <source>
        <dbReference type="EMBL" id="OIW03708.1"/>
    </source>
</evidence>
<reference evidence="1 2" key="1">
    <citation type="journal article" date="2017" name="Plant Biotechnol. J.">
        <title>A comprehensive draft genome sequence for lupin (Lupinus angustifolius), an emerging health food: insights into plant-microbe interactions and legume evolution.</title>
        <authorList>
            <person name="Hane J.K."/>
            <person name="Ming Y."/>
            <person name="Kamphuis L.G."/>
            <person name="Nelson M.N."/>
            <person name="Garg G."/>
            <person name="Atkins C.A."/>
            <person name="Bayer P.E."/>
            <person name="Bravo A."/>
            <person name="Bringans S."/>
            <person name="Cannon S."/>
            <person name="Edwards D."/>
            <person name="Foley R."/>
            <person name="Gao L.L."/>
            <person name="Harrison M.J."/>
            <person name="Huang W."/>
            <person name="Hurgobin B."/>
            <person name="Li S."/>
            <person name="Liu C.W."/>
            <person name="McGrath A."/>
            <person name="Morahan G."/>
            <person name="Murray J."/>
            <person name="Weller J."/>
            <person name="Jian J."/>
            <person name="Singh K.B."/>
        </authorList>
    </citation>
    <scope>NUCLEOTIDE SEQUENCE [LARGE SCALE GENOMIC DNA]</scope>
    <source>
        <strain evidence="2">cv. Tanjil</strain>
        <tissue evidence="1">Whole plant</tissue>
    </source>
</reference>
<proteinExistence type="predicted"/>
<dbReference type="Gramene" id="OIW03708">
    <property type="protein sequence ID" value="OIW03708"/>
    <property type="gene ID" value="TanjilG_29743"/>
</dbReference>
<sequence>MYFDLHSIAYRILVSSNTKNGIATASSNGPSVSATLQQAKKYFAATEAQKDGCTGNYRIFDSAFGNFLVPVVPTRAELTKMSAAVLKAANCATCASQRI</sequence>
<dbReference type="EMBL" id="CM007370">
    <property type="protein sequence ID" value="OIW03708.1"/>
    <property type="molecule type" value="Genomic_DNA"/>
</dbReference>
<dbReference type="Proteomes" id="UP000188354">
    <property type="component" value="Chromosome LG10"/>
</dbReference>
<name>A0A1J7GTG4_LUPAN</name>
<evidence type="ECO:0000313" key="2">
    <source>
        <dbReference type="Proteomes" id="UP000188354"/>
    </source>
</evidence>
<keyword evidence="2" id="KW-1185">Reference proteome</keyword>
<dbReference type="PANTHER" id="PTHR48205:SF1">
    <property type="entry name" value="OS01G0742766 PROTEIN"/>
    <property type="match status" value="1"/>
</dbReference>
<accession>A0A1J7GTG4</accession>
<organism evidence="1 2">
    <name type="scientific">Lupinus angustifolius</name>
    <name type="common">Narrow-leaved blue lupine</name>
    <dbReference type="NCBI Taxonomy" id="3871"/>
    <lineage>
        <taxon>Eukaryota</taxon>
        <taxon>Viridiplantae</taxon>
        <taxon>Streptophyta</taxon>
        <taxon>Embryophyta</taxon>
        <taxon>Tracheophyta</taxon>
        <taxon>Spermatophyta</taxon>
        <taxon>Magnoliopsida</taxon>
        <taxon>eudicotyledons</taxon>
        <taxon>Gunneridae</taxon>
        <taxon>Pentapetalae</taxon>
        <taxon>rosids</taxon>
        <taxon>fabids</taxon>
        <taxon>Fabales</taxon>
        <taxon>Fabaceae</taxon>
        <taxon>Papilionoideae</taxon>
        <taxon>50 kb inversion clade</taxon>
        <taxon>genistoids sensu lato</taxon>
        <taxon>core genistoids</taxon>
        <taxon>Genisteae</taxon>
        <taxon>Lupinus</taxon>
    </lineage>
</organism>
<dbReference type="PANTHER" id="PTHR48205">
    <property type="entry name" value="OS01G0742766 PROTEIN"/>
    <property type="match status" value="1"/>
</dbReference>
<protein>
    <submittedName>
        <fullName evidence="1">Uncharacterized protein</fullName>
    </submittedName>
</protein>